<dbReference type="AlphaFoldDB" id="A0A928YPZ4"/>
<dbReference type="CDD" id="cd03468">
    <property type="entry name" value="PolY_like"/>
    <property type="match status" value="1"/>
</dbReference>
<dbReference type="EMBL" id="PRDK01000001">
    <property type="protein sequence ID" value="MBE8712425.1"/>
    <property type="molecule type" value="Genomic_DNA"/>
</dbReference>
<sequence>MAKRILSLWFPYLATDRLSKHYPELKNKPFVLSASEKGRIVIKAANLLAEQEGITAGKVLADARAIFPSIDDFKYDLEVINKLLESLAAWCLRFTPIAAVDPPNGIMLDISGCAHLWGGEPQYLKTIVKRLLDNGYEVRGAIADTIGTAWGTARYGSGFSIVEKGKQIEMLVSLPSDALRLETPVLQRIRKLGFRKIGQFINMPSATLRRRFGETLLERLGQAVGSYPEALHPIKPQQPYQERLSCLEPIRTATGIEIGLQNLLESICNRMGKEGKGFRTGIFRGYRIDGKVEQISIGTSRASNDPLHLFKLFQLKIQHIEPALGIELFELEASLVEDVEEDQEVLWNVGGNPKKIAELLDNIAGKIGMNAIHRYLPTEHHWPERSVKLTSSLDEKPSIAWPADKLRPLHLLAKPEPIDVMVQLPDYPPMLFTHKGKAYKLMKADGPERIEQEWWMATGQPRDYYRVEDENGARYWLFRSGHYEDGEVQWFLHGFFA</sequence>
<keyword evidence="2" id="KW-0227">DNA damage</keyword>
<feature type="domain" description="UmuC" evidence="3">
    <location>
        <begin position="12"/>
        <end position="97"/>
    </location>
</feature>
<accession>A0A928YPZ4</accession>
<dbReference type="GO" id="GO:0006281">
    <property type="term" value="P:DNA repair"/>
    <property type="evidence" value="ECO:0007669"/>
    <property type="project" value="InterPro"/>
</dbReference>
<protein>
    <submittedName>
        <fullName evidence="4">Nucleotidyltransferase</fullName>
    </submittedName>
</protein>
<reference evidence="4" key="1">
    <citation type="submission" date="2018-02" db="EMBL/GenBank/DDBJ databases">
        <authorList>
            <person name="Vasarhelyi B.M."/>
            <person name="Deshmukh S."/>
            <person name="Balint B."/>
            <person name="Kukolya J."/>
        </authorList>
    </citation>
    <scope>NUCLEOTIDE SEQUENCE</scope>
    <source>
        <strain evidence="4">KB22</strain>
    </source>
</reference>
<evidence type="ECO:0000259" key="3">
    <source>
        <dbReference type="PROSITE" id="PS50173"/>
    </source>
</evidence>
<dbReference type="InterPro" id="IPR050356">
    <property type="entry name" value="SulA_CellDiv_inhibitor"/>
</dbReference>
<keyword evidence="5" id="KW-1185">Reference proteome</keyword>
<proteinExistence type="inferred from homology"/>
<dbReference type="PROSITE" id="PS50173">
    <property type="entry name" value="UMUC"/>
    <property type="match status" value="1"/>
</dbReference>
<dbReference type="InterPro" id="IPR001126">
    <property type="entry name" value="UmuC"/>
</dbReference>
<evidence type="ECO:0000313" key="5">
    <source>
        <dbReference type="Proteomes" id="UP000616201"/>
    </source>
</evidence>
<dbReference type="InterPro" id="IPR043502">
    <property type="entry name" value="DNA/RNA_pol_sf"/>
</dbReference>
<dbReference type="Pfam" id="PF00817">
    <property type="entry name" value="IMS"/>
    <property type="match status" value="1"/>
</dbReference>
<comment type="similarity">
    <text evidence="1">Belongs to the DNA polymerase type-Y family.</text>
</comment>
<gene>
    <name evidence="4" type="ORF">C4F49_01855</name>
</gene>
<dbReference type="PANTHER" id="PTHR35369:SF2">
    <property type="entry name" value="BLR3025 PROTEIN"/>
    <property type="match status" value="1"/>
</dbReference>
<dbReference type="Gene3D" id="3.30.70.270">
    <property type="match status" value="1"/>
</dbReference>
<organism evidence="4 5">
    <name type="scientific">Sphingobacterium hungaricum</name>
    <dbReference type="NCBI Taxonomy" id="2082723"/>
    <lineage>
        <taxon>Bacteria</taxon>
        <taxon>Pseudomonadati</taxon>
        <taxon>Bacteroidota</taxon>
        <taxon>Sphingobacteriia</taxon>
        <taxon>Sphingobacteriales</taxon>
        <taxon>Sphingobacteriaceae</taxon>
        <taxon>Sphingobacterium</taxon>
    </lineage>
</organism>
<evidence type="ECO:0000313" key="4">
    <source>
        <dbReference type="EMBL" id="MBE8712425.1"/>
    </source>
</evidence>
<dbReference type="RefSeq" id="WP_196934760.1">
    <property type="nucleotide sequence ID" value="NZ_MU158698.1"/>
</dbReference>
<name>A0A928YPZ4_9SPHI</name>
<dbReference type="InterPro" id="IPR043128">
    <property type="entry name" value="Rev_trsase/Diguanyl_cyclase"/>
</dbReference>
<comment type="caution">
    <text evidence="4">The sequence shown here is derived from an EMBL/GenBank/DDBJ whole genome shotgun (WGS) entry which is preliminary data.</text>
</comment>
<evidence type="ECO:0000256" key="1">
    <source>
        <dbReference type="ARBA" id="ARBA00010945"/>
    </source>
</evidence>
<evidence type="ECO:0000256" key="2">
    <source>
        <dbReference type="ARBA" id="ARBA00022763"/>
    </source>
</evidence>
<dbReference type="Gene3D" id="3.40.1170.60">
    <property type="match status" value="1"/>
</dbReference>
<dbReference type="PANTHER" id="PTHR35369">
    <property type="entry name" value="BLR3025 PROTEIN-RELATED"/>
    <property type="match status" value="1"/>
</dbReference>
<dbReference type="SUPFAM" id="SSF56672">
    <property type="entry name" value="DNA/RNA polymerases"/>
    <property type="match status" value="1"/>
</dbReference>
<dbReference type="Proteomes" id="UP000616201">
    <property type="component" value="Unassembled WGS sequence"/>
</dbReference>